<dbReference type="GO" id="GO:0004222">
    <property type="term" value="F:metalloendopeptidase activity"/>
    <property type="evidence" value="ECO:0007669"/>
    <property type="project" value="InterPro"/>
</dbReference>
<name>A0A9W4XMA6_9PLEO</name>
<feature type="domain" description="Peptidase M12A" evidence="1">
    <location>
        <begin position="156"/>
        <end position="187"/>
    </location>
</feature>
<organism evidence="2 3">
    <name type="scientific">Periconia digitata</name>
    <dbReference type="NCBI Taxonomy" id="1303443"/>
    <lineage>
        <taxon>Eukaryota</taxon>
        <taxon>Fungi</taxon>
        <taxon>Dikarya</taxon>
        <taxon>Ascomycota</taxon>
        <taxon>Pezizomycotina</taxon>
        <taxon>Dothideomycetes</taxon>
        <taxon>Pleosporomycetidae</taxon>
        <taxon>Pleosporales</taxon>
        <taxon>Massarineae</taxon>
        <taxon>Periconiaceae</taxon>
        <taxon>Periconia</taxon>
    </lineage>
</organism>
<proteinExistence type="predicted"/>
<comment type="caution">
    <text evidence="2">The sequence shown here is derived from an EMBL/GenBank/DDBJ whole genome shotgun (WGS) entry which is preliminary data.</text>
</comment>
<dbReference type="GO" id="GO:0006508">
    <property type="term" value="P:proteolysis"/>
    <property type="evidence" value="ECO:0007669"/>
    <property type="project" value="InterPro"/>
</dbReference>
<dbReference type="Pfam" id="PF01400">
    <property type="entry name" value="Astacin"/>
    <property type="match status" value="1"/>
</dbReference>
<dbReference type="InterPro" id="IPR001506">
    <property type="entry name" value="Peptidase_M12A"/>
</dbReference>
<dbReference type="OrthoDB" id="291007at2759"/>
<reference evidence="2" key="1">
    <citation type="submission" date="2023-01" db="EMBL/GenBank/DDBJ databases">
        <authorList>
            <person name="Van Ghelder C."/>
            <person name="Rancurel C."/>
        </authorList>
    </citation>
    <scope>NUCLEOTIDE SEQUENCE</scope>
    <source>
        <strain evidence="2">CNCM I-4278</strain>
    </source>
</reference>
<dbReference type="EMBL" id="CAOQHR010000002">
    <property type="protein sequence ID" value="CAI6314039.1"/>
    <property type="molecule type" value="Genomic_DNA"/>
</dbReference>
<dbReference type="InterPro" id="IPR024079">
    <property type="entry name" value="MetalloPept_cat_dom_sf"/>
</dbReference>
<gene>
    <name evidence="2" type="ORF">PDIGIT_LOCUS3329</name>
</gene>
<dbReference type="SUPFAM" id="SSF55486">
    <property type="entry name" value="Metalloproteases ('zincins'), catalytic domain"/>
    <property type="match status" value="1"/>
</dbReference>
<evidence type="ECO:0000313" key="2">
    <source>
        <dbReference type="EMBL" id="CAI6314039.1"/>
    </source>
</evidence>
<dbReference type="PANTHER" id="PTHR10127">
    <property type="entry name" value="DISCOIDIN, CUB, EGF, LAMININ , AND ZINC METALLOPROTEASE DOMAIN CONTAINING"/>
    <property type="match status" value="1"/>
</dbReference>
<dbReference type="PANTHER" id="PTHR10127:SF850">
    <property type="entry name" value="METALLOENDOPEPTIDASE"/>
    <property type="match status" value="1"/>
</dbReference>
<keyword evidence="3" id="KW-1185">Reference proteome</keyword>
<evidence type="ECO:0000259" key="1">
    <source>
        <dbReference type="Pfam" id="PF01400"/>
    </source>
</evidence>
<dbReference type="AlphaFoldDB" id="A0A9W4XMA6"/>
<dbReference type="Gene3D" id="3.40.390.10">
    <property type="entry name" value="Collagenase (Catalytic Domain)"/>
    <property type="match status" value="1"/>
</dbReference>
<accession>A0A9W4XMA6</accession>
<protein>
    <recommendedName>
        <fullName evidence="1">Peptidase M12A domain-containing protein</fullName>
    </recommendedName>
</protein>
<sequence length="313" mass="35043">MNTNTMTLPVTLEERWISNLYQYPVGGEPWPYTPKINRVFIRFCYVDQQTRDAAQCLVGQAISLWAQALGGKSSANTGHAIAFHEAKTPTQPVLCYEDPGRTVWTSYLPADTLAISIDPSASSSSASSGYLNYDRAGRHTLIISGDVISRGESWRIAHEIGHVFGLGHEHVRRDRDQHIEYRCDRVFGFQNAYNKAKNDPPNSHLADHELKKALCEDENFGHRYGFDVGLAFHVRPNFGVNSYFDWDSIMLYGSDTAAQNDCRHDIDQCPMLKKDIDPTTGSISYSKFDGGQVPSAADVAFVRQTYPYIPPSP</sequence>
<dbReference type="Proteomes" id="UP001152607">
    <property type="component" value="Unassembled WGS sequence"/>
</dbReference>
<evidence type="ECO:0000313" key="3">
    <source>
        <dbReference type="Proteomes" id="UP001152607"/>
    </source>
</evidence>